<dbReference type="RefSeq" id="WP_034424553.1">
    <property type="nucleotide sequence ID" value="NZ_CP045798.1"/>
</dbReference>
<protein>
    <submittedName>
        <fullName evidence="11">Do family serine endopeptidase</fullName>
    </submittedName>
</protein>
<evidence type="ECO:0000256" key="2">
    <source>
        <dbReference type="ARBA" id="ARBA00022670"/>
    </source>
</evidence>
<evidence type="ECO:0000256" key="4">
    <source>
        <dbReference type="ARBA" id="ARBA00022737"/>
    </source>
</evidence>
<dbReference type="InterPro" id="IPR009003">
    <property type="entry name" value="Peptidase_S1_PA"/>
</dbReference>
<feature type="binding site" evidence="8">
    <location>
        <begin position="261"/>
        <end position="265"/>
    </location>
    <ligand>
        <name>substrate</name>
    </ligand>
</feature>
<dbReference type="InterPro" id="IPR043504">
    <property type="entry name" value="Peptidase_S1_PA_chymotrypsin"/>
</dbReference>
<dbReference type="FunFam" id="2.40.10.10:FF:000001">
    <property type="entry name" value="Periplasmic serine protease DegS"/>
    <property type="match status" value="1"/>
</dbReference>
<evidence type="ECO:0000256" key="5">
    <source>
        <dbReference type="ARBA" id="ARBA00022801"/>
    </source>
</evidence>
<dbReference type="PANTHER" id="PTHR43343">
    <property type="entry name" value="PEPTIDASE S12"/>
    <property type="match status" value="1"/>
</dbReference>
<dbReference type="AlphaFoldDB" id="A0A7G6DYL6"/>
<keyword evidence="2" id="KW-0645">Protease</keyword>
<evidence type="ECO:0000256" key="1">
    <source>
        <dbReference type="ARBA" id="ARBA00010541"/>
    </source>
</evidence>
<keyword evidence="12" id="KW-1185">Reference proteome</keyword>
<evidence type="ECO:0000256" key="7">
    <source>
        <dbReference type="PIRSR" id="PIRSR611782-1"/>
    </source>
</evidence>
<evidence type="ECO:0000256" key="8">
    <source>
        <dbReference type="PIRSR" id="PIRSR611782-2"/>
    </source>
</evidence>
<dbReference type="InterPro" id="IPR036034">
    <property type="entry name" value="PDZ_sf"/>
</dbReference>
<dbReference type="PRINTS" id="PR00834">
    <property type="entry name" value="PROTEASES2C"/>
</dbReference>
<dbReference type="Pfam" id="PF13180">
    <property type="entry name" value="PDZ_2"/>
    <property type="match status" value="1"/>
</dbReference>
<evidence type="ECO:0000256" key="6">
    <source>
        <dbReference type="ARBA" id="ARBA00022825"/>
    </source>
</evidence>
<dbReference type="InterPro" id="IPR011782">
    <property type="entry name" value="Pept_S1C_Do"/>
</dbReference>
<dbReference type="PROSITE" id="PS50106">
    <property type="entry name" value="PDZ"/>
    <property type="match status" value="1"/>
</dbReference>
<keyword evidence="9" id="KW-0472">Membrane</keyword>
<dbReference type="InterPro" id="IPR001478">
    <property type="entry name" value="PDZ"/>
</dbReference>
<feature type="transmembrane region" description="Helical" evidence="9">
    <location>
        <begin position="9"/>
        <end position="29"/>
    </location>
</feature>
<feature type="active site" description="Charge relay system" evidence="7">
    <location>
        <position position="245"/>
    </location>
</feature>
<dbReference type="PANTHER" id="PTHR43343:SF3">
    <property type="entry name" value="PROTEASE DO-LIKE 8, CHLOROPLASTIC"/>
    <property type="match status" value="1"/>
</dbReference>
<organism evidence="11 12">
    <name type="scientific">Thermanaerosceptrum fracticalcis</name>
    <dbReference type="NCBI Taxonomy" id="1712410"/>
    <lineage>
        <taxon>Bacteria</taxon>
        <taxon>Bacillati</taxon>
        <taxon>Bacillota</taxon>
        <taxon>Clostridia</taxon>
        <taxon>Eubacteriales</taxon>
        <taxon>Peptococcaceae</taxon>
        <taxon>Thermanaerosceptrum</taxon>
    </lineage>
</organism>
<evidence type="ECO:0000259" key="10">
    <source>
        <dbReference type="PROSITE" id="PS50106"/>
    </source>
</evidence>
<dbReference type="KEGG" id="tfr:BR63_00395"/>
<evidence type="ECO:0000313" key="12">
    <source>
        <dbReference type="Proteomes" id="UP000515847"/>
    </source>
</evidence>
<dbReference type="SUPFAM" id="SSF50494">
    <property type="entry name" value="Trypsin-like serine proteases"/>
    <property type="match status" value="1"/>
</dbReference>
<dbReference type="Pfam" id="PF13365">
    <property type="entry name" value="Trypsin_2"/>
    <property type="match status" value="1"/>
</dbReference>
<proteinExistence type="inferred from homology"/>
<keyword evidence="9" id="KW-1133">Transmembrane helix</keyword>
<evidence type="ECO:0000256" key="3">
    <source>
        <dbReference type="ARBA" id="ARBA00022729"/>
    </source>
</evidence>
<feature type="active site" description="Charge relay system" evidence="7">
    <location>
        <position position="169"/>
    </location>
</feature>
<keyword evidence="9" id="KW-0812">Transmembrane</keyword>
<feature type="domain" description="PDZ" evidence="10">
    <location>
        <begin position="298"/>
        <end position="378"/>
    </location>
</feature>
<gene>
    <name evidence="11" type="ORF">BR63_00395</name>
</gene>
<dbReference type="InterPro" id="IPR001940">
    <property type="entry name" value="Peptidase_S1C"/>
</dbReference>
<keyword evidence="6" id="KW-0720">Serine protease</keyword>
<feature type="binding site" evidence="8">
    <location>
        <position position="138"/>
    </location>
    <ligand>
        <name>substrate</name>
    </ligand>
</feature>
<keyword evidence="3" id="KW-0732">Signal</keyword>
<dbReference type="Gene3D" id="2.40.10.10">
    <property type="entry name" value="Trypsin-like serine proteases"/>
    <property type="match status" value="2"/>
</dbReference>
<feature type="binding site" evidence="8">
    <location>
        <position position="169"/>
    </location>
    <ligand>
        <name>substrate</name>
    </ligand>
</feature>
<feature type="binding site" evidence="8">
    <location>
        <begin position="243"/>
        <end position="245"/>
    </location>
    <ligand>
        <name>substrate</name>
    </ligand>
</feature>
<dbReference type="EMBL" id="CP045798">
    <property type="protein sequence ID" value="QNB44920.1"/>
    <property type="molecule type" value="Genomic_DNA"/>
</dbReference>
<dbReference type="Gene3D" id="2.30.42.10">
    <property type="match status" value="1"/>
</dbReference>
<evidence type="ECO:0000313" key="11">
    <source>
        <dbReference type="EMBL" id="QNB44920.1"/>
    </source>
</evidence>
<keyword evidence="5" id="KW-0378">Hydrolase</keyword>
<dbReference type="SUPFAM" id="SSF50156">
    <property type="entry name" value="PDZ domain-like"/>
    <property type="match status" value="1"/>
</dbReference>
<dbReference type="InterPro" id="IPR051201">
    <property type="entry name" value="Chloro_Bact_Ser_Proteases"/>
</dbReference>
<sequence length="390" mass="42468">MNRLRVNKLLVIYTLIVFLGGIFTAGFWLTVKGYDLPWSSVRPALAQDTSSQVATAASFFSPDTIQQIVEKTGPAVVKIETLAKSRSRSVDPFFDDPFFREFFGYNFRVNPQPQSQVRSGLGSGFIISKDGYILTNNHVVEGAEEIKVYLTSRQEPYPGKIVGADPELDLAVVKIEAGNDLPILEFGDVNKMKVGNWVIAIGNPYGLDHTVTVGVISAKGRPVNIDGREFKDLIQTDASINPGNSGGPLLNLNGEVVGINTAINANAQGIGFAIPSSTVQQVLDQLLEKGKVVRPWLGVYLQPVTEEIAKYFGLKKVDGVLISAVQEGSPAEKAGLMRGDIILEFSGKHISKPEDLQQAVKEAKIGEKVIVLIHRNGKTAYMSVTIEERK</sequence>
<dbReference type="GO" id="GO:0004252">
    <property type="term" value="F:serine-type endopeptidase activity"/>
    <property type="evidence" value="ECO:0007669"/>
    <property type="project" value="InterPro"/>
</dbReference>
<name>A0A7G6DYL6_THEFR</name>
<accession>A0A7G6DYL6</accession>
<dbReference type="GO" id="GO:0006508">
    <property type="term" value="P:proteolysis"/>
    <property type="evidence" value="ECO:0007669"/>
    <property type="project" value="UniProtKB-KW"/>
</dbReference>
<feature type="active site" description="Charge relay system" evidence="7">
    <location>
        <position position="138"/>
    </location>
</feature>
<reference evidence="11 12" key="1">
    <citation type="journal article" date="2019" name="Front. Microbiol.">
        <title>Thermoanaerosceptrum fracticalcis gen. nov. sp. nov., a Novel Fumarate-Fermenting Microorganism From a Deep Fractured Carbonate Aquifer of the US Great Basin.</title>
        <authorList>
            <person name="Hamilton-Brehm S.D."/>
            <person name="Stewart L.E."/>
            <person name="Zavarin M."/>
            <person name="Caldwell M."/>
            <person name="Lawson P.A."/>
            <person name="Onstott T.C."/>
            <person name="Grzymski J."/>
            <person name="Neveux I."/>
            <person name="Lollar B.S."/>
            <person name="Russell C.E."/>
            <person name="Moser D.P."/>
        </authorList>
    </citation>
    <scope>NUCLEOTIDE SEQUENCE [LARGE SCALE GENOMIC DNA]</scope>
    <source>
        <strain evidence="11 12">DRI-13</strain>
    </source>
</reference>
<evidence type="ECO:0000256" key="9">
    <source>
        <dbReference type="SAM" id="Phobius"/>
    </source>
</evidence>
<dbReference type="OrthoDB" id="9758917at2"/>
<comment type="similarity">
    <text evidence="1">Belongs to the peptidase S1C family.</text>
</comment>
<dbReference type="NCBIfam" id="TIGR02037">
    <property type="entry name" value="degP_htrA_DO"/>
    <property type="match status" value="1"/>
</dbReference>
<keyword evidence="4" id="KW-0677">Repeat</keyword>
<dbReference type="SMART" id="SM00228">
    <property type="entry name" value="PDZ"/>
    <property type="match status" value="1"/>
</dbReference>
<dbReference type="Proteomes" id="UP000515847">
    <property type="component" value="Chromosome"/>
</dbReference>
<dbReference type="CDD" id="cd10839">
    <property type="entry name" value="cpPDZ1_DegP-like"/>
    <property type="match status" value="1"/>
</dbReference>